<evidence type="ECO:0008006" key="11">
    <source>
        <dbReference type="Google" id="ProtNLM"/>
    </source>
</evidence>
<keyword evidence="4 8" id="KW-0812">Transmembrane</keyword>
<protein>
    <recommendedName>
        <fullName evidence="11">DUF2029 domain-containing protein</fullName>
    </recommendedName>
</protein>
<dbReference type="Proteomes" id="UP001156905">
    <property type="component" value="Unassembled WGS sequence"/>
</dbReference>
<feature type="transmembrane region" description="Helical" evidence="8">
    <location>
        <begin position="18"/>
        <end position="36"/>
    </location>
</feature>
<reference evidence="10" key="1">
    <citation type="journal article" date="2019" name="Int. J. Syst. Evol. Microbiol.">
        <title>The Global Catalogue of Microorganisms (GCM) 10K type strain sequencing project: providing services to taxonomists for standard genome sequencing and annotation.</title>
        <authorList>
            <consortium name="The Broad Institute Genomics Platform"/>
            <consortium name="The Broad Institute Genome Sequencing Center for Infectious Disease"/>
            <person name="Wu L."/>
            <person name="Ma J."/>
        </authorList>
    </citation>
    <scope>NUCLEOTIDE SEQUENCE [LARGE SCALE GENOMIC DNA]</scope>
    <source>
        <strain evidence="10">NBRC 102520</strain>
    </source>
</reference>
<sequence length="431" mass="46683">MLTDTLEQIRFLPSKRAIYVRVIFAGLAAMVLFKGLRFFEGGLWYGNQTADFSAFHIVAQHIWLDDLDLTYQFSEFSKMQAVASGGATSFMPWTYPPQFDLLLAPFGLLPGWAAYSLFTALTLAAYLMTLRAIAGNNLAQVLVISFPAIAITIACGQNGFLTGALIGLVCLNVERRQMLGQVLAGLALGAMVMKPHLAIVAGVYMLLTRRWTAIATAAIVVVTSTAVCTLAFGPQIWIAWLGAIKESAGYLEQGRYPLFRMISAYSSLYKSGLSPAAAFWGQVGVACLALAAVTLAVLRGPSHRFSLGVVAIASVMISPYAYDYDLPIVAIGLAMLLPDLFTLASTRERNTLYGLILLANSYGLLQSARLAREHVTEEDLQRYFTPAIAGVALVAVLAMLLRLLLRDARPATAALHGEPADLLPRHARVME</sequence>
<evidence type="ECO:0000256" key="8">
    <source>
        <dbReference type="SAM" id="Phobius"/>
    </source>
</evidence>
<comment type="similarity">
    <text evidence="7">Belongs to the glycosyltransferase 87 family.</text>
</comment>
<feature type="transmembrane region" description="Helical" evidence="8">
    <location>
        <begin position="112"/>
        <end position="129"/>
    </location>
</feature>
<dbReference type="Pfam" id="PF09594">
    <property type="entry name" value="GT87"/>
    <property type="match status" value="1"/>
</dbReference>
<name>A0ABQ6B690_9BRAD</name>
<evidence type="ECO:0000256" key="2">
    <source>
        <dbReference type="ARBA" id="ARBA00022475"/>
    </source>
</evidence>
<keyword evidence="6 8" id="KW-0472">Membrane</keyword>
<evidence type="ECO:0000256" key="4">
    <source>
        <dbReference type="ARBA" id="ARBA00022692"/>
    </source>
</evidence>
<feature type="transmembrane region" description="Helical" evidence="8">
    <location>
        <begin position="186"/>
        <end position="207"/>
    </location>
</feature>
<evidence type="ECO:0000256" key="6">
    <source>
        <dbReference type="ARBA" id="ARBA00023136"/>
    </source>
</evidence>
<organism evidence="9 10">
    <name type="scientific">Bradyrhizobium iriomotense</name>
    <dbReference type="NCBI Taxonomy" id="441950"/>
    <lineage>
        <taxon>Bacteria</taxon>
        <taxon>Pseudomonadati</taxon>
        <taxon>Pseudomonadota</taxon>
        <taxon>Alphaproteobacteria</taxon>
        <taxon>Hyphomicrobiales</taxon>
        <taxon>Nitrobacteraceae</taxon>
        <taxon>Bradyrhizobium</taxon>
    </lineage>
</organism>
<keyword evidence="2" id="KW-1003">Cell membrane</keyword>
<keyword evidence="3" id="KW-0808">Transferase</keyword>
<evidence type="ECO:0000256" key="5">
    <source>
        <dbReference type="ARBA" id="ARBA00022989"/>
    </source>
</evidence>
<feature type="transmembrane region" description="Helical" evidence="8">
    <location>
        <begin position="141"/>
        <end position="166"/>
    </location>
</feature>
<keyword evidence="5 8" id="KW-1133">Transmembrane helix</keyword>
<feature type="transmembrane region" description="Helical" evidence="8">
    <location>
        <begin position="352"/>
        <end position="371"/>
    </location>
</feature>
<feature type="transmembrane region" description="Helical" evidence="8">
    <location>
        <begin position="328"/>
        <end position="345"/>
    </location>
</feature>
<dbReference type="InterPro" id="IPR018584">
    <property type="entry name" value="GT87"/>
</dbReference>
<evidence type="ECO:0000313" key="9">
    <source>
        <dbReference type="EMBL" id="GLR89283.1"/>
    </source>
</evidence>
<evidence type="ECO:0000313" key="10">
    <source>
        <dbReference type="Proteomes" id="UP001156905"/>
    </source>
</evidence>
<dbReference type="EMBL" id="BSOW01000024">
    <property type="protein sequence ID" value="GLR89283.1"/>
    <property type="molecule type" value="Genomic_DNA"/>
</dbReference>
<dbReference type="RefSeq" id="WP_284271362.1">
    <property type="nucleotide sequence ID" value="NZ_BSOW01000024.1"/>
</dbReference>
<comment type="caution">
    <text evidence="9">The sequence shown here is derived from an EMBL/GenBank/DDBJ whole genome shotgun (WGS) entry which is preliminary data.</text>
</comment>
<gene>
    <name evidence="9" type="ORF">GCM10007857_59960</name>
</gene>
<feature type="transmembrane region" description="Helical" evidence="8">
    <location>
        <begin position="383"/>
        <end position="405"/>
    </location>
</feature>
<accession>A0ABQ6B690</accession>
<feature type="transmembrane region" description="Helical" evidence="8">
    <location>
        <begin position="305"/>
        <end position="322"/>
    </location>
</feature>
<evidence type="ECO:0000256" key="3">
    <source>
        <dbReference type="ARBA" id="ARBA00022679"/>
    </source>
</evidence>
<keyword evidence="10" id="KW-1185">Reference proteome</keyword>
<feature type="transmembrane region" description="Helical" evidence="8">
    <location>
        <begin position="214"/>
        <end position="240"/>
    </location>
</feature>
<evidence type="ECO:0000256" key="1">
    <source>
        <dbReference type="ARBA" id="ARBA00004651"/>
    </source>
</evidence>
<comment type="subcellular location">
    <subcellularLocation>
        <location evidence="1">Cell membrane</location>
        <topology evidence="1">Multi-pass membrane protein</topology>
    </subcellularLocation>
</comment>
<evidence type="ECO:0000256" key="7">
    <source>
        <dbReference type="ARBA" id="ARBA00024033"/>
    </source>
</evidence>
<feature type="transmembrane region" description="Helical" evidence="8">
    <location>
        <begin position="277"/>
        <end position="298"/>
    </location>
</feature>
<proteinExistence type="inferred from homology"/>